<gene>
    <name evidence="2" type="ORF">EXIGLDRAFT_771704</name>
</gene>
<accession>A0A165FTM3</accession>
<keyword evidence="1" id="KW-0472">Membrane</keyword>
<organism evidence="2 3">
    <name type="scientific">Exidia glandulosa HHB12029</name>
    <dbReference type="NCBI Taxonomy" id="1314781"/>
    <lineage>
        <taxon>Eukaryota</taxon>
        <taxon>Fungi</taxon>
        <taxon>Dikarya</taxon>
        <taxon>Basidiomycota</taxon>
        <taxon>Agaricomycotina</taxon>
        <taxon>Agaricomycetes</taxon>
        <taxon>Auriculariales</taxon>
        <taxon>Exidiaceae</taxon>
        <taxon>Exidia</taxon>
    </lineage>
</organism>
<evidence type="ECO:0000256" key="1">
    <source>
        <dbReference type="SAM" id="Phobius"/>
    </source>
</evidence>
<evidence type="ECO:0000313" key="3">
    <source>
        <dbReference type="Proteomes" id="UP000077266"/>
    </source>
</evidence>
<feature type="transmembrane region" description="Helical" evidence="1">
    <location>
        <begin position="47"/>
        <end position="69"/>
    </location>
</feature>
<evidence type="ECO:0000313" key="2">
    <source>
        <dbReference type="EMBL" id="KZV89513.1"/>
    </source>
</evidence>
<keyword evidence="3" id="KW-1185">Reference proteome</keyword>
<dbReference type="STRING" id="1314781.A0A165FTM3"/>
<keyword evidence="1" id="KW-0812">Transmembrane</keyword>
<dbReference type="GO" id="GO:0046921">
    <property type="term" value="F:alpha-(1-&gt;6)-fucosyltransferase activity"/>
    <property type="evidence" value="ECO:0007669"/>
    <property type="project" value="TreeGrafter"/>
</dbReference>
<keyword evidence="1" id="KW-1133">Transmembrane helix</keyword>
<proteinExistence type="predicted"/>
<dbReference type="PANTHER" id="PTHR13132:SF29">
    <property type="entry name" value="ALPHA-(1,6)-FUCOSYLTRANSFERASE"/>
    <property type="match status" value="1"/>
</dbReference>
<dbReference type="GO" id="GO:0006487">
    <property type="term" value="P:protein N-linked glycosylation"/>
    <property type="evidence" value="ECO:0007669"/>
    <property type="project" value="TreeGrafter"/>
</dbReference>
<protein>
    <submittedName>
        <fullName evidence="2">Uncharacterized protein</fullName>
    </submittedName>
</protein>
<dbReference type="Proteomes" id="UP000077266">
    <property type="component" value="Unassembled WGS sequence"/>
</dbReference>
<dbReference type="EMBL" id="KV426071">
    <property type="protein sequence ID" value="KZV89513.1"/>
    <property type="molecule type" value="Genomic_DNA"/>
</dbReference>
<sequence length="486" mass="54297">MTVELERWRASVDSGGSEETLMRRSMDELDFVDSVRNRNGSRSPKRVAAMAVSICAVVLGAIVLLRTSWQSKSGPCGQILVRRFESYTGLGSEYGVFLRAAALSVEMGWTVVPVTTDWIYGNLDNFFVPPSYGCVLPPDLLNDVSTYKEFGTEGWERADRLQLTRNFHPLLHLDGLIRDRSIDPEAMHRLDMKQRLWSLDKEHLTLPYGESVPHGVDKAFLEQADALKRLWVPNAKMQAQIDRLATRIGLHQARSTRRPVVAVQVRLGDKKTELDDLQRVGSHMQLYASTPMPQSPATLTDARSDDMNVYFQAIQVAVGRLYEPDLTPGAFPRPTAGSQKPLVVVMTAEPGVTEQLSALDKHNEFDFILTPSSELTAAQQEEYNRVFNSTSATRAMHRRWDQKDLEKASLSLRLALTRQLIAELTVYSRMADAFVVSGNSNLGRLALTLAGEEGALGLPGQRIFGGRVRSIDVPFYPTTWRTSIFA</sequence>
<dbReference type="InParanoid" id="A0A165FTM3"/>
<dbReference type="OrthoDB" id="2535883at2759"/>
<dbReference type="PANTHER" id="PTHR13132">
    <property type="entry name" value="ALPHA- 1,6 -FUCOSYLTRANSFERASE"/>
    <property type="match status" value="1"/>
</dbReference>
<dbReference type="AlphaFoldDB" id="A0A165FTM3"/>
<reference evidence="2 3" key="1">
    <citation type="journal article" date="2016" name="Mol. Biol. Evol.">
        <title>Comparative Genomics of Early-Diverging Mushroom-Forming Fungi Provides Insights into the Origins of Lignocellulose Decay Capabilities.</title>
        <authorList>
            <person name="Nagy L.G."/>
            <person name="Riley R."/>
            <person name="Tritt A."/>
            <person name="Adam C."/>
            <person name="Daum C."/>
            <person name="Floudas D."/>
            <person name="Sun H."/>
            <person name="Yadav J.S."/>
            <person name="Pangilinan J."/>
            <person name="Larsson K.H."/>
            <person name="Matsuura K."/>
            <person name="Barry K."/>
            <person name="Labutti K."/>
            <person name="Kuo R."/>
            <person name="Ohm R.A."/>
            <person name="Bhattacharya S.S."/>
            <person name="Shirouzu T."/>
            <person name="Yoshinaga Y."/>
            <person name="Martin F.M."/>
            <person name="Grigoriev I.V."/>
            <person name="Hibbett D.S."/>
        </authorList>
    </citation>
    <scope>NUCLEOTIDE SEQUENCE [LARGE SCALE GENOMIC DNA]</scope>
    <source>
        <strain evidence="2 3">HHB12029</strain>
    </source>
</reference>
<name>A0A165FTM3_EXIGL</name>